<dbReference type="EMBL" id="RJKE01000001">
    <property type="protein sequence ID" value="ROO88062.1"/>
    <property type="molecule type" value="Genomic_DNA"/>
</dbReference>
<dbReference type="GO" id="GO:0005886">
    <property type="term" value="C:plasma membrane"/>
    <property type="evidence" value="ECO:0007669"/>
    <property type="project" value="UniProtKB-SubCell"/>
</dbReference>
<comment type="similarity">
    <text evidence="7">Belongs to the binding-protein-dependent transport system permease family.</text>
</comment>
<evidence type="ECO:0000256" key="4">
    <source>
        <dbReference type="ARBA" id="ARBA00022692"/>
    </source>
</evidence>
<name>A0A3N1D3G5_9ACTN</name>
<comment type="subcellular location">
    <subcellularLocation>
        <location evidence="1 7">Cell membrane</location>
        <topology evidence="1 7">Multi-pass membrane protein</topology>
    </subcellularLocation>
</comment>
<dbReference type="AlphaFoldDB" id="A0A3N1D3G5"/>
<dbReference type="InterPro" id="IPR000515">
    <property type="entry name" value="MetI-like"/>
</dbReference>
<keyword evidence="3" id="KW-1003">Cell membrane</keyword>
<feature type="transmembrane region" description="Helical" evidence="7">
    <location>
        <begin position="227"/>
        <end position="247"/>
    </location>
</feature>
<proteinExistence type="inferred from homology"/>
<keyword evidence="5 7" id="KW-1133">Transmembrane helix</keyword>
<evidence type="ECO:0000313" key="10">
    <source>
        <dbReference type="EMBL" id="ROO88062.1"/>
    </source>
</evidence>
<evidence type="ECO:0000259" key="9">
    <source>
        <dbReference type="PROSITE" id="PS50928"/>
    </source>
</evidence>
<organism evidence="10 11">
    <name type="scientific">Actinocorallia herbida</name>
    <dbReference type="NCBI Taxonomy" id="58109"/>
    <lineage>
        <taxon>Bacteria</taxon>
        <taxon>Bacillati</taxon>
        <taxon>Actinomycetota</taxon>
        <taxon>Actinomycetes</taxon>
        <taxon>Streptosporangiales</taxon>
        <taxon>Thermomonosporaceae</taxon>
        <taxon>Actinocorallia</taxon>
    </lineage>
</organism>
<accession>A0A3N1D3G5</accession>
<feature type="domain" description="ABC transmembrane type-1" evidence="9">
    <location>
        <begin position="87"/>
        <end position="300"/>
    </location>
</feature>
<evidence type="ECO:0000256" key="3">
    <source>
        <dbReference type="ARBA" id="ARBA00022475"/>
    </source>
</evidence>
<keyword evidence="2 7" id="KW-0813">Transport</keyword>
<evidence type="ECO:0000256" key="1">
    <source>
        <dbReference type="ARBA" id="ARBA00004651"/>
    </source>
</evidence>
<dbReference type="CDD" id="cd06261">
    <property type="entry name" value="TM_PBP2"/>
    <property type="match status" value="1"/>
</dbReference>
<dbReference type="PANTHER" id="PTHR30193">
    <property type="entry name" value="ABC TRANSPORTER PERMEASE PROTEIN"/>
    <property type="match status" value="1"/>
</dbReference>
<keyword evidence="11" id="KW-1185">Reference proteome</keyword>
<dbReference type="PROSITE" id="PS50928">
    <property type="entry name" value="ABC_TM1"/>
    <property type="match status" value="1"/>
</dbReference>
<reference evidence="10 11" key="1">
    <citation type="submission" date="2018-11" db="EMBL/GenBank/DDBJ databases">
        <title>Sequencing the genomes of 1000 actinobacteria strains.</title>
        <authorList>
            <person name="Klenk H.-P."/>
        </authorList>
    </citation>
    <scope>NUCLEOTIDE SEQUENCE [LARGE SCALE GENOMIC DNA]</scope>
    <source>
        <strain evidence="10 11">DSM 44254</strain>
    </source>
</reference>
<feature type="region of interest" description="Disordered" evidence="8">
    <location>
        <begin position="1"/>
        <end position="21"/>
    </location>
</feature>
<feature type="transmembrane region" description="Helical" evidence="7">
    <location>
        <begin position="279"/>
        <end position="299"/>
    </location>
</feature>
<dbReference type="Proteomes" id="UP000272400">
    <property type="component" value="Unassembled WGS sequence"/>
</dbReference>
<evidence type="ECO:0000256" key="2">
    <source>
        <dbReference type="ARBA" id="ARBA00022448"/>
    </source>
</evidence>
<feature type="transmembrane region" description="Helical" evidence="7">
    <location>
        <begin position="174"/>
        <end position="196"/>
    </location>
</feature>
<feature type="transmembrane region" description="Helical" evidence="7">
    <location>
        <begin position="91"/>
        <end position="112"/>
    </location>
</feature>
<keyword evidence="6 7" id="KW-0472">Membrane</keyword>
<dbReference type="Gene3D" id="1.10.3720.10">
    <property type="entry name" value="MetI-like"/>
    <property type="match status" value="1"/>
</dbReference>
<dbReference type="PANTHER" id="PTHR30193:SF37">
    <property type="entry name" value="INNER MEMBRANE ABC TRANSPORTER PERMEASE PROTEIN YCJO"/>
    <property type="match status" value="1"/>
</dbReference>
<dbReference type="InterPro" id="IPR051393">
    <property type="entry name" value="ABC_transporter_permease"/>
</dbReference>
<evidence type="ECO:0000256" key="8">
    <source>
        <dbReference type="SAM" id="MobiDB-lite"/>
    </source>
</evidence>
<feature type="transmembrane region" description="Helical" evidence="7">
    <location>
        <begin position="29"/>
        <end position="47"/>
    </location>
</feature>
<evidence type="ECO:0000256" key="7">
    <source>
        <dbReference type="RuleBase" id="RU363032"/>
    </source>
</evidence>
<evidence type="ECO:0000256" key="6">
    <source>
        <dbReference type="ARBA" id="ARBA00023136"/>
    </source>
</evidence>
<dbReference type="InterPro" id="IPR035906">
    <property type="entry name" value="MetI-like_sf"/>
</dbReference>
<sequence>MAVHIMNDPSPATSVRTERRRSAPSRPGITWRWLIPALLFLLGARYLPTIAGAGYSLTDWNGLTAPRFIGLENFQEIFRTPEAVRALRNTLLISLVVVSVSTLLGLILALGLNAVVKTRHIIRAAFFLPAVMSALSTAYVWKFLFQIDGPINEVLQALRLQDEPRSWLADPDTALWSICAVMIWQLSGLAMVVYLAGLQGIPAELNEAAAVDGASTWQRTRSITLPLLRPATMIAIPLITITSLSIFDQVLALTGGGPVGMTETLATQVYKQTFANGRYGYGAALSLVLTLLIIVIALIQTFVTRPRKEAT</sequence>
<dbReference type="SUPFAM" id="SSF161098">
    <property type="entry name" value="MetI-like"/>
    <property type="match status" value="1"/>
</dbReference>
<dbReference type="GO" id="GO:0055085">
    <property type="term" value="P:transmembrane transport"/>
    <property type="evidence" value="ECO:0007669"/>
    <property type="project" value="InterPro"/>
</dbReference>
<comment type="caution">
    <text evidence="10">The sequence shown here is derived from an EMBL/GenBank/DDBJ whole genome shotgun (WGS) entry which is preliminary data.</text>
</comment>
<gene>
    <name evidence="10" type="ORF">EDD29_5716</name>
</gene>
<keyword evidence="4 7" id="KW-0812">Transmembrane</keyword>
<evidence type="ECO:0000256" key="5">
    <source>
        <dbReference type="ARBA" id="ARBA00022989"/>
    </source>
</evidence>
<dbReference type="Pfam" id="PF00528">
    <property type="entry name" value="BPD_transp_1"/>
    <property type="match status" value="1"/>
</dbReference>
<protein>
    <submittedName>
        <fullName evidence="10">Carbohydrate ABC transporter membrane protein 1 (CUT1 family)</fullName>
    </submittedName>
</protein>
<evidence type="ECO:0000313" key="11">
    <source>
        <dbReference type="Proteomes" id="UP000272400"/>
    </source>
</evidence>
<feature type="transmembrane region" description="Helical" evidence="7">
    <location>
        <begin position="124"/>
        <end position="141"/>
    </location>
</feature>